<sequence length="265" mass="30096">MLHGTRTGFASLEWRRDAFDPHRREKAAPESFEQRQRIVDEAERRLRAGAVLPDCTAHTGPLDLLPYVVEPMLRRERARTIAALEGEKFARDVRRSVLVRDQAGDHEQRLNVRFRRGQRCAAARLVDMADVRHDPDNLKNENSRLSGCLAACGRICRQGCPVRPSIRLQPISCDDRKGCQSATSTRPSSMNIKLPERMSDLRAKSYRFVEVVIDRRPAHIFPFHGTTLRSTARIPRSNSHAINPISTIPITTTSVRRKLDAFSTI</sequence>
<proteinExistence type="predicted"/>
<dbReference type="AlphaFoldDB" id="A0A1H7JK90"/>
<organism evidence="1 2">
    <name type="scientific">Paraburkholderia caballeronis</name>
    <dbReference type="NCBI Taxonomy" id="416943"/>
    <lineage>
        <taxon>Bacteria</taxon>
        <taxon>Pseudomonadati</taxon>
        <taxon>Pseudomonadota</taxon>
        <taxon>Betaproteobacteria</taxon>
        <taxon>Burkholderiales</taxon>
        <taxon>Burkholderiaceae</taxon>
        <taxon>Paraburkholderia</taxon>
    </lineage>
</organism>
<dbReference type="EMBL" id="FOAJ01000003">
    <property type="protein sequence ID" value="SEK75023.1"/>
    <property type="molecule type" value="Genomic_DNA"/>
</dbReference>
<evidence type="ECO:0000313" key="2">
    <source>
        <dbReference type="Proteomes" id="UP000199120"/>
    </source>
</evidence>
<gene>
    <name evidence="1" type="ORF">SAMN05192542_103320</name>
</gene>
<accession>A0A1H7JK90</accession>
<name>A0A1H7JK90_9BURK</name>
<keyword evidence="2" id="KW-1185">Reference proteome</keyword>
<protein>
    <submittedName>
        <fullName evidence="1">Uncharacterized protein</fullName>
    </submittedName>
</protein>
<dbReference type="Proteomes" id="UP000199120">
    <property type="component" value="Unassembled WGS sequence"/>
</dbReference>
<evidence type="ECO:0000313" key="1">
    <source>
        <dbReference type="EMBL" id="SEK75023.1"/>
    </source>
</evidence>
<reference evidence="2" key="1">
    <citation type="submission" date="2016-10" db="EMBL/GenBank/DDBJ databases">
        <authorList>
            <person name="Varghese N."/>
            <person name="Submissions S."/>
        </authorList>
    </citation>
    <scope>NUCLEOTIDE SEQUENCE [LARGE SCALE GENOMIC DNA]</scope>
    <source>
        <strain evidence="2">LMG 26416</strain>
    </source>
</reference>